<dbReference type="PANTHER" id="PTHR31585:SF5">
    <property type="entry name" value="RNA-BINDING S4 DOMAIN-CONTAINING PROTEIN"/>
    <property type="match status" value="1"/>
</dbReference>
<feature type="transmembrane region" description="Helical" evidence="7">
    <location>
        <begin position="374"/>
        <end position="393"/>
    </location>
</feature>
<organism evidence="8 9">
    <name type="scientific">Methylococcus capsulatus</name>
    <dbReference type="NCBI Taxonomy" id="414"/>
    <lineage>
        <taxon>Bacteria</taxon>
        <taxon>Pseudomonadati</taxon>
        <taxon>Pseudomonadota</taxon>
        <taxon>Gammaproteobacteria</taxon>
        <taxon>Methylococcales</taxon>
        <taxon>Methylococcaceae</taxon>
        <taxon>Methylococcus</taxon>
    </lineage>
</organism>
<feature type="transmembrane region" description="Helical" evidence="7">
    <location>
        <begin position="192"/>
        <end position="211"/>
    </location>
</feature>
<feature type="transmembrane region" description="Helical" evidence="7">
    <location>
        <begin position="283"/>
        <end position="302"/>
    </location>
</feature>
<feature type="transmembrane region" description="Helical" evidence="7">
    <location>
        <begin position="308"/>
        <end position="325"/>
    </location>
</feature>
<evidence type="ECO:0000256" key="3">
    <source>
        <dbReference type="ARBA" id="ARBA00022448"/>
    </source>
</evidence>
<feature type="transmembrane region" description="Helical" evidence="7">
    <location>
        <begin position="71"/>
        <end position="88"/>
    </location>
</feature>
<comment type="similarity">
    <text evidence="2">Belongs to the major facilitator superfamily. Folate-biopterin transporter (TC 2.A.71) family.</text>
</comment>
<dbReference type="EMBL" id="OX458332">
    <property type="protein sequence ID" value="CAI8883175.1"/>
    <property type="molecule type" value="Genomic_DNA"/>
</dbReference>
<keyword evidence="6 7" id="KW-0472">Membrane</keyword>
<evidence type="ECO:0000256" key="6">
    <source>
        <dbReference type="ARBA" id="ARBA00023136"/>
    </source>
</evidence>
<gene>
    <name evidence="8" type="ORF">MCNOR_3108</name>
</gene>
<dbReference type="InterPro" id="IPR039309">
    <property type="entry name" value="BT1"/>
</dbReference>
<dbReference type="AlphaFoldDB" id="A0AA35UKA5"/>
<evidence type="ECO:0000256" key="7">
    <source>
        <dbReference type="SAM" id="Phobius"/>
    </source>
</evidence>
<feature type="transmembrane region" description="Helical" evidence="7">
    <location>
        <begin position="531"/>
        <end position="550"/>
    </location>
</feature>
<sequence>MQFPEDQSPRDRESISIHAGPIRQWLDANILELGRQIRLSYLPPLMVYLAAGISGLTGIVGTFFVKEYLGLSAEFLASLGFWAMLPWAMKMPMGHLVDLLWRHKGRLIYFGAGLVALSLLIMIGLLAKPAAMREIMSPESWYVLSVLLAPMGYVIQDTVADAMTVEAVPRVDEEGNAIPDEQLKLAHTTMQTLGRVAIIGGTLLVAAVNVFMFSGVENMDIDQKKGIYLEIYRLALVIPAVSVAGVWLSAMVRNRDARRLAAQGFELDAIEKMQSAHVETPEVNWWILGGSLAFLAFSVVMGLADFKFSAEIVFAGSMGIVLFLMRQLTRDIAPDARLELFGTAAVIFVFRAVPTSGAGSTWWMIDELGFDQQFLSKLSLLASALALLGMFVFRRFMAERSVIYVFGALTVAGALLYLPNIAMFYGFHHWTSALTHGLIDARAIALIDTALESPLGQIAMIPMLTWIARSAPPALKATYFAVMAAFTNLALSLSQLGTKYLNQVFTVTRQITDGVTGAIKVPADYSQLGELYISVTLLGLILPLTTIYLVQRHAPRLARQEARN</sequence>
<evidence type="ECO:0000256" key="5">
    <source>
        <dbReference type="ARBA" id="ARBA00022989"/>
    </source>
</evidence>
<reference evidence="8" key="1">
    <citation type="submission" date="2023-03" db="EMBL/GenBank/DDBJ databases">
        <authorList>
            <person name="Pearce D."/>
        </authorList>
    </citation>
    <scope>NUCLEOTIDE SEQUENCE</scope>
    <source>
        <strain evidence="8">Mc</strain>
    </source>
</reference>
<evidence type="ECO:0000256" key="4">
    <source>
        <dbReference type="ARBA" id="ARBA00022692"/>
    </source>
</evidence>
<feature type="transmembrane region" description="Helical" evidence="7">
    <location>
        <begin position="402"/>
        <end position="423"/>
    </location>
</feature>
<keyword evidence="5 7" id="KW-1133">Transmembrane helix</keyword>
<feature type="transmembrane region" description="Helical" evidence="7">
    <location>
        <begin position="108"/>
        <end position="127"/>
    </location>
</feature>
<evidence type="ECO:0000313" key="8">
    <source>
        <dbReference type="EMBL" id="CAI8883175.1"/>
    </source>
</evidence>
<dbReference type="Pfam" id="PF03092">
    <property type="entry name" value="BT1"/>
    <property type="match status" value="1"/>
</dbReference>
<keyword evidence="3" id="KW-0813">Transport</keyword>
<accession>A0AA35UKA5</accession>
<proteinExistence type="inferred from homology"/>
<evidence type="ECO:0000313" key="9">
    <source>
        <dbReference type="Proteomes" id="UP001158598"/>
    </source>
</evidence>
<dbReference type="RefSeq" id="WP_017365662.1">
    <property type="nucleotide sequence ID" value="NZ_CP079098.1"/>
</dbReference>
<name>A0AA35UKA5_METCP</name>
<dbReference type="GO" id="GO:0016020">
    <property type="term" value="C:membrane"/>
    <property type="evidence" value="ECO:0007669"/>
    <property type="project" value="UniProtKB-SubCell"/>
</dbReference>
<dbReference type="SUPFAM" id="SSF103473">
    <property type="entry name" value="MFS general substrate transporter"/>
    <property type="match status" value="1"/>
</dbReference>
<dbReference type="PANTHER" id="PTHR31585">
    <property type="entry name" value="FOLATE-BIOPTERIN TRANSPORTER 1, CHLOROPLASTIC"/>
    <property type="match status" value="1"/>
</dbReference>
<keyword evidence="4 7" id="KW-0812">Transmembrane</keyword>
<evidence type="ECO:0000256" key="1">
    <source>
        <dbReference type="ARBA" id="ARBA00004141"/>
    </source>
</evidence>
<dbReference type="Proteomes" id="UP001158598">
    <property type="component" value="Chromosome"/>
</dbReference>
<feature type="transmembrane region" description="Helical" evidence="7">
    <location>
        <begin position="231"/>
        <end position="250"/>
    </location>
</feature>
<comment type="subcellular location">
    <subcellularLocation>
        <location evidence="1">Membrane</location>
        <topology evidence="1">Multi-pass membrane protein</topology>
    </subcellularLocation>
</comment>
<feature type="transmembrane region" description="Helical" evidence="7">
    <location>
        <begin position="45"/>
        <end position="64"/>
    </location>
</feature>
<protein>
    <submittedName>
        <fullName evidence="8">Membrane protein</fullName>
    </submittedName>
</protein>
<dbReference type="InterPro" id="IPR036259">
    <property type="entry name" value="MFS_trans_sf"/>
</dbReference>
<feature type="transmembrane region" description="Helical" evidence="7">
    <location>
        <begin position="337"/>
        <end position="354"/>
    </location>
</feature>
<evidence type="ECO:0000256" key="2">
    <source>
        <dbReference type="ARBA" id="ARBA00007015"/>
    </source>
</evidence>